<gene>
    <name evidence="1" type="ORF">SAMN04487884_102187</name>
</gene>
<dbReference type="AlphaFoldDB" id="A0A1H9LUB0"/>
<accession>A0A1H9LUB0</accession>
<protein>
    <recommendedName>
        <fullName evidence="3">Cyclic nucleotide-binding domain-containing protein</fullName>
    </recommendedName>
</protein>
<evidence type="ECO:0000313" key="2">
    <source>
        <dbReference type="Proteomes" id="UP000182584"/>
    </source>
</evidence>
<dbReference type="Gene3D" id="2.60.120.10">
    <property type="entry name" value="Jelly Rolls"/>
    <property type="match status" value="1"/>
</dbReference>
<proteinExistence type="predicted"/>
<dbReference type="InterPro" id="IPR018490">
    <property type="entry name" value="cNMP-bd_dom_sf"/>
</dbReference>
<sequence length="703" mass="80259">MQIIELKKGQTLHAQGSPVQTIDIISKGEINVFNDGISIVLKGGTICGLPETPGDNYMFTYQAQTDATIASYPFTRIEDLISVIKANPKIAPILVSNVYKSYQIALDACHKQLEEASALYKDLMASYEQYPSLCTITGTQLKAYPEVLNQSPLPDIKLAPNWRISYVNAILDNDAALRKAFYTINIDIDVAMILTCVQYLNSLCQYSFEILRYSKTLLKETAAFRSAFSTIKSKADQIMNGGEESLDTVPEFKDVLNTLLAFGNVDPEIGEAFADSVRAYASSTVTDAFSDEYRKVRRDVATHFYKVYKAVFLASLSESLVPDVVHMFLMFGYCHEDLVSAEQTATLYRIMKSYSPDPGGHIFTMPEWLEMIYEGQVVPSRNEFNLDYQGYLNEQKSQGNITEEKMNELLEDADAKLDFEIGNLFMLSNRVTFGRASAFVPVFDEANITKPLPDAFLRSDLLQSQVDALKSDDYTIFYRNVMYSNPSIGLNTFTYAKEVMPYFILLPNCGSRISLWQEIEGRKRDTPARYCISIFHSSELSDTLLQGFADYRWEMCKTIQGIHWNDVTDPSLTSEYCDYLQFYKKNRMLTEDQKEKLYEQLKKYSNHYNQVFMSDYITYMKFERTGSLRLNKIARQILFAYCPFSKELREKMTSSPQYGDLVKTFDTKNATAMHTLENVFTKIEKGGFEVPDEVKAQKDYLEL</sequence>
<dbReference type="eggNOG" id="COG0664">
    <property type="taxonomic scope" value="Bacteria"/>
</dbReference>
<dbReference type="SUPFAM" id="SSF51206">
    <property type="entry name" value="cAMP-binding domain-like"/>
    <property type="match status" value="1"/>
</dbReference>
<dbReference type="EMBL" id="FOGJ01000002">
    <property type="protein sequence ID" value="SER14797.1"/>
    <property type="molecule type" value="Genomic_DNA"/>
</dbReference>
<reference evidence="1 2" key="1">
    <citation type="submission" date="2016-10" db="EMBL/GenBank/DDBJ databases">
        <authorList>
            <person name="de Groot N.N."/>
        </authorList>
    </citation>
    <scope>NUCLEOTIDE SEQUENCE [LARGE SCALE GENOMIC DNA]</scope>
    <source>
        <strain evidence="1 2">AR40</strain>
    </source>
</reference>
<dbReference type="Proteomes" id="UP000182584">
    <property type="component" value="Unassembled WGS sequence"/>
</dbReference>
<organism evidence="1 2">
    <name type="scientific">Butyrivibrio fibrisolvens</name>
    <dbReference type="NCBI Taxonomy" id="831"/>
    <lineage>
        <taxon>Bacteria</taxon>
        <taxon>Bacillati</taxon>
        <taxon>Bacillota</taxon>
        <taxon>Clostridia</taxon>
        <taxon>Lachnospirales</taxon>
        <taxon>Lachnospiraceae</taxon>
        <taxon>Butyrivibrio</taxon>
    </lineage>
</organism>
<dbReference type="InterPro" id="IPR014710">
    <property type="entry name" value="RmlC-like_jellyroll"/>
</dbReference>
<dbReference type="OrthoDB" id="334160at2"/>
<evidence type="ECO:0000313" key="1">
    <source>
        <dbReference type="EMBL" id="SER14797.1"/>
    </source>
</evidence>
<evidence type="ECO:0008006" key="3">
    <source>
        <dbReference type="Google" id="ProtNLM"/>
    </source>
</evidence>
<dbReference type="RefSeq" id="WP_074754085.1">
    <property type="nucleotide sequence ID" value="NZ_FOGJ01000002.1"/>
</dbReference>
<name>A0A1H9LUB0_BUTFI</name>